<dbReference type="EMBL" id="MU004230">
    <property type="protein sequence ID" value="KAF2674367.1"/>
    <property type="molecule type" value="Genomic_DNA"/>
</dbReference>
<evidence type="ECO:0000313" key="2">
    <source>
        <dbReference type="EMBL" id="KAF2674367.1"/>
    </source>
</evidence>
<feature type="region of interest" description="Disordered" evidence="1">
    <location>
        <begin position="36"/>
        <end position="145"/>
    </location>
</feature>
<evidence type="ECO:0000256" key="1">
    <source>
        <dbReference type="SAM" id="MobiDB-lite"/>
    </source>
</evidence>
<feature type="compositionally biased region" description="Polar residues" evidence="1">
    <location>
        <begin position="480"/>
        <end position="489"/>
    </location>
</feature>
<proteinExistence type="predicted"/>
<feature type="compositionally biased region" description="Gly residues" evidence="1">
    <location>
        <begin position="75"/>
        <end position="89"/>
    </location>
</feature>
<feature type="region of interest" description="Disordered" evidence="1">
    <location>
        <begin position="1"/>
        <end position="24"/>
    </location>
</feature>
<dbReference type="AlphaFoldDB" id="A0A6A6USH8"/>
<feature type="compositionally biased region" description="Pro residues" evidence="1">
    <location>
        <begin position="606"/>
        <end position="616"/>
    </location>
</feature>
<feature type="region of interest" description="Disordered" evidence="1">
    <location>
        <begin position="466"/>
        <end position="616"/>
    </location>
</feature>
<feature type="compositionally biased region" description="Basic residues" evidence="1">
    <location>
        <begin position="44"/>
        <end position="53"/>
    </location>
</feature>
<feature type="compositionally biased region" description="Basic residues" evidence="1">
    <location>
        <begin position="202"/>
        <end position="213"/>
    </location>
</feature>
<feature type="compositionally biased region" description="Pro residues" evidence="1">
    <location>
        <begin position="95"/>
        <end position="124"/>
    </location>
</feature>
<feature type="compositionally biased region" description="Pro residues" evidence="1">
    <location>
        <begin position="131"/>
        <end position="140"/>
    </location>
</feature>
<feature type="compositionally biased region" description="Basic and acidic residues" evidence="1">
    <location>
        <begin position="182"/>
        <end position="201"/>
    </location>
</feature>
<feature type="region of interest" description="Disordered" evidence="1">
    <location>
        <begin position="177"/>
        <end position="280"/>
    </location>
</feature>
<protein>
    <submittedName>
        <fullName evidence="2">Uncharacterized protein</fullName>
    </submittedName>
</protein>
<organism evidence="2 3">
    <name type="scientific">Microthyrium microscopicum</name>
    <dbReference type="NCBI Taxonomy" id="703497"/>
    <lineage>
        <taxon>Eukaryota</taxon>
        <taxon>Fungi</taxon>
        <taxon>Dikarya</taxon>
        <taxon>Ascomycota</taxon>
        <taxon>Pezizomycotina</taxon>
        <taxon>Dothideomycetes</taxon>
        <taxon>Dothideomycetes incertae sedis</taxon>
        <taxon>Microthyriales</taxon>
        <taxon>Microthyriaceae</taxon>
        <taxon>Microthyrium</taxon>
    </lineage>
</organism>
<name>A0A6A6USH8_9PEZI</name>
<keyword evidence="3" id="KW-1185">Reference proteome</keyword>
<reference evidence="2" key="1">
    <citation type="journal article" date="2020" name="Stud. Mycol.">
        <title>101 Dothideomycetes genomes: a test case for predicting lifestyles and emergence of pathogens.</title>
        <authorList>
            <person name="Haridas S."/>
            <person name="Albert R."/>
            <person name="Binder M."/>
            <person name="Bloem J."/>
            <person name="Labutti K."/>
            <person name="Salamov A."/>
            <person name="Andreopoulos B."/>
            <person name="Baker S."/>
            <person name="Barry K."/>
            <person name="Bills G."/>
            <person name="Bluhm B."/>
            <person name="Cannon C."/>
            <person name="Castanera R."/>
            <person name="Culley D."/>
            <person name="Daum C."/>
            <person name="Ezra D."/>
            <person name="Gonzalez J."/>
            <person name="Henrissat B."/>
            <person name="Kuo A."/>
            <person name="Liang C."/>
            <person name="Lipzen A."/>
            <person name="Lutzoni F."/>
            <person name="Magnuson J."/>
            <person name="Mondo S."/>
            <person name="Nolan M."/>
            <person name="Ohm R."/>
            <person name="Pangilinan J."/>
            <person name="Park H.-J."/>
            <person name="Ramirez L."/>
            <person name="Alfaro M."/>
            <person name="Sun H."/>
            <person name="Tritt A."/>
            <person name="Yoshinaga Y."/>
            <person name="Zwiers L.-H."/>
            <person name="Turgeon B."/>
            <person name="Goodwin S."/>
            <person name="Spatafora J."/>
            <person name="Crous P."/>
            <person name="Grigoriev I."/>
        </authorList>
    </citation>
    <scope>NUCLEOTIDE SEQUENCE</scope>
    <source>
        <strain evidence="2">CBS 115976</strain>
    </source>
</reference>
<feature type="compositionally biased region" description="Low complexity" evidence="1">
    <location>
        <begin position="558"/>
        <end position="570"/>
    </location>
</feature>
<evidence type="ECO:0000313" key="3">
    <source>
        <dbReference type="Proteomes" id="UP000799302"/>
    </source>
</evidence>
<accession>A0A6A6USH8</accession>
<gene>
    <name evidence="2" type="ORF">BT63DRAFT_449361</name>
</gene>
<dbReference type="Proteomes" id="UP000799302">
    <property type="component" value="Unassembled WGS sequence"/>
</dbReference>
<sequence length="616" mass="65157">MGTSSSHPIPLFPGQTPRLKFAPSCGYDLPHYKPYYPPSNYTKRPSRYQQHRHPPSESEESYESWDDRPPRPGPLRGGAGPEDGGGGGNYTYPSYPNPPPGPGLNGMPPPPPPPPQPMPMPMPMPQAYYPQVPPQQPPSNPQSCPCCGTSYRHATPPNVRDDDGIRVTGMVGDDNVNLQVGGKEKPKCKCCCHEHGRARSRERGRKTRRKKKNRSPDSSLAGGESSDDSGRRGNKGRSKNQFQKMRRRVDDLEEELRDLGGSRSAPGVMYPTAGPAMPSMMAPQMGPSQMRRMRKQMAGMRGLSGMGGMNMGGPAMSPMGDMGMGGISGARGMSGGGGLEDIDENGFEGGNYGGGLGGFPSNPRNRRPRQSTAAYGGMMDRMGDMGGANMNDPYAYDPTAPRARKGKGPRMGGPMMDYPRAAAGMYSGMDAQAHMGYPGTGGQHGGYQDGDMNMMTGAGLAGMDPMDSANYASTKPPKTPSMNGNGSNPPSWPVPGQPSRHPLPQQAPPTPLFGHQRGRLPSFSRGGRTSGMPPGHARRNMHQARFSQVPQPGPLASPGQAPPGATQPGTSPACDTNPRPANVESVIDESHGVPPAGENPEANGPPLGPNPNGGPS</sequence>